<evidence type="ECO:0000313" key="1">
    <source>
        <dbReference type="EMBL" id="MFC5752293.1"/>
    </source>
</evidence>
<dbReference type="RefSeq" id="WP_378288252.1">
    <property type="nucleotide sequence ID" value="NZ_JBHSON010000084.1"/>
</dbReference>
<accession>A0ABW1ABT7</accession>
<protein>
    <submittedName>
        <fullName evidence="1">Uncharacterized protein</fullName>
    </submittedName>
</protein>
<keyword evidence="2" id="KW-1185">Reference proteome</keyword>
<dbReference type="EMBL" id="JBHSON010000084">
    <property type="protein sequence ID" value="MFC5752293.1"/>
    <property type="molecule type" value="Genomic_DNA"/>
</dbReference>
<reference evidence="2" key="1">
    <citation type="journal article" date="2019" name="Int. J. Syst. Evol. Microbiol.">
        <title>The Global Catalogue of Microorganisms (GCM) 10K type strain sequencing project: providing services to taxonomists for standard genome sequencing and annotation.</title>
        <authorList>
            <consortium name="The Broad Institute Genomics Platform"/>
            <consortium name="The Broad Institute Genome Sequencing Center for Infectious Disease"/>
            <person name="Wu L."/>
            <person name="Ma J."/>
        </authorList>
    </citation>
    <scope>NUCLEOTIDE SEQUENCE [LARGE SCALE GENOMIC DNA]</scope>
    <source>
        <strain evidence="2">KCTC 42087</strain>
    </source>
</reference>
<organism evidence="1 2">
    <name type="scientific">Actinomadura rugatobispora</name>
    <dbReference type="NCBI Taxonomy" id="1994"/>
    <lineage>
        <taxon>Bacteria</taxon>
        <taxon>Bacillati</taxon>
        <taxon>Actinomycetota</taxon>
        <taxon>Actinomycetes</taxon>
        <taxon>Streptosporangiales</taxon>
        <taxon>Thermomonosporaceae</taxon>
        <taxon>Actinomadura</taxon>
    </lineage>
</organism>
<evidence type="ECO:0000313" key="2">
    <source>
        <dbReference type="Proteomes" id="UP001596074"/>
    </source>
</evidence>
<dbReference type="Proteomes" id="UP001596074">
    <property type="component" value="Unassembled WGS sequence"/>
</dbReference>
<proteinExistence type="predicted"/>
<sequence>MDGIAPPSRTEVEARWIALTTGSATREAVHAWTLQWVEGEHATVTDPMVWSALLRLHGFDMTATPEAPNMIGHGGRGRYVHPDAHIARELACWRVACREYDADPTAWLQRTRDQAKRHRRP</sequence>
<comment type="caution">
    <text evidence="1">The sequence shown here is derived from an EMBL/GenBank/DDBJ whole genome shotgun (WGS) entry which is preliminary data.</text>
</comment>
<gene>
    <name evidence="1" type="ORF">ACFPZN_42345</name>
</gene>
<name>A0ABW1ABT7_9ACTN</name>